<evidence type="ECO:0000313" key="2">
    <source>
        <dbReference type="Proteomes" id="UP000182248"/>
    </source>
</evidence>
<dbReference type="InterPro" id="IPR026497">
    <property type="entry name" value="GRASP-with-SPASM"/>
</dbReference>
<dbReference type="InterPro" id="IPR058240">
    <property type="entry name" value="rSAM_sf"/>
</dbReference>
<accession>A0A1K1PS04</accession>
<dbReference type="OrthoDB" id="1073749at2"/>
<keyword evidence="2" id="KW-1185">Reference proteome</keyword>
<evidence type="ECO:0000313" key="1">
    <source>
        <dbReference type="EMBL" id="SFW50237.1"/>
    </source>
</evidence>
<dbReference type="InterPro" id="IPR013785">
    <property type="entry name" value="Aldolase_TIM"/>
</dbReference>
<gene>
    <name evidence="1" type="ORF">SAMN02927921_01977</name>
</gene>
<dbReference type="SUPFAM" id="SSF102114">
    <property type="entry name" value="Radical SAM enzymes"/>
    <property type="match status" value="1"/>
</dbReference>
<dbReference type="EMBL" id="FPJE01000009">
    <property type="protein sequence ID" value="SFW50237.1"/>
    <property type="molecule type" value="Genomic_DNA"/>
</dbReference>
<organism evidence="1 2">
    <name type="scientific">Sinomicrobium oceani</name>
    <dbReference type="NCBI Taxonomy" id="1150368"/>
    <lineage>
        <taxon>Bacteria</taxon>
        <taxon>Pseudomonadati</taxon>
        <taxon>Bacteroidota</taxon>
        <taxon>Flavobacteriia</taxon>
        <taxon>Flavobacteriales</taxon>
        <taxon>Flavobacteriaceae</taxon>
        <taxon>Sinomicrobium</taxon>
    </lineage>
</organism>
<dbReference type="STRING" id="1150368.SAMN02927921_01977"/>
<reference evidence="1 2" key="1">
    <citation type="submission" date="2016-11" db="EMBL/GenBank/DDBJ databases">
        <authorList>
            <person name="Jaros S."/>
            <person name="Januszkiewicz K."/>
            <person name="Wedrychowicz H."/>
        </authorList>
    </citation>
    <scope>NUCLEOTIDE SEQUENCE [LARGE SCALE GENOMIC DNA]</scope>
    <source>
        <strain evidence="1 2">CGMCC 1.12145</strain>
    </source>
</reference>
<proteinExistence type="predicted"/>
<dbReference type="Gene3D" id="3.20.20.70">
    <property type="entry name" value="Aldolase class I"/>
    <property type="match status" value="1"/>
</dbReference>
<name>A0A1K1PS04_9FLAO</name>
<protein>
    <submittedName>
        <fullName evidence="1">SPASM domain peptide maturase, grasp-with-spasm system</fullName>
    </submittedName>
</protein>
<dbReference type="NCBIfam" id="TIGR04193">
    <property type="entry name" value="SPASM_w_grasp"/>
    <property type="match status" value="1"/>
</dbReference>
<dbReference type="AlphaFoldDB" id="A0A1K1PS04"/>
<sequence length="351" mass="40538">MEGHIIDTNRNNFFMLYADCIPVKGYTRTMICDTANGELFFVDNTYYDLILELRELTIGEVAAMLGEDDLPEFATFLEQMTAGDLGTFVEDPGLFPPIAEEWDSPFRITDAIIDIRDKQHDYNGLFDQLNALLCPYVQIRSYAEQSPEALNAILSAYDKLSEFRHIEIVLKYPEDFDENGYRNILSDYRMVSLTFYASKNDREIAHHRMSFIKQTFSSCEQCGIINKKSMSLPGLSSFMEHKNHNSCLNRKISIDESGRIKNCPSMKKDYGDADNVPLAEVLKDRAFTGLWDIRKDQIKVCKDCEFRYICSDCRAYVEDPSDIYSKPLKCSYDPYTGQWEETMHEHQKAIL</sequence>
<dbReference type="RefSeq" id="WP_072317202.1">
    <property type="nucleotide sequence ID" value="NZ_FPJE01000009.1"/>
</dbReference>
<dbReference type="Proteomes" id="UP000182248">
    <property type="component" value="Unassembled WGS sequence"/>
</dbReference>